<name>A0ACC2LZ45_PERAE</name>
<dbReference type="EMBL" id="CM056811">
    <property type="protein sequence ID" value="KAJ8638656.1"/>
    <property type="molecule type" value="Genomic_DNA"/>
</dbReference>
<dbReference type="Proteomes" id="UP001234297">
    <property type="component" value="Chromosome 3"/>
</dbReference>
<comment type="caution">
    <text evidence="1">The sequence shown here is derived from an EMBL/GenBank/DDBJ whole genome shotgun (WGS) entry which is preliminary data.</text>
</comment>
<gene>
    <name evidence="1" type="ORF">MRB53_012923</name>
</gene>
<evidence type="ECO:0000313" key="1">
    <source>
        <dbReference type="EMBL" id="KAJ8638656.1"/>
    </source>
</evidence>
<organism evidence="1 2">
    <name type="scientific">Persea americana</name>
    <name type="common">Avocado</name>
    <dbReference type="NCBI Taxonomy" id="3435"/>
    <lineage>
        <taxon>Eukaryota</taxon>
        <taxon>Viridiplantae</taxon>
        <taxon>Streptophyta</taxon>
        <taxon>Embryophyta</taxon>
        <taxon>Tracheophyta</taxon>
        <taxon>Spermatophyta</taxon>
        <taxon>Magnoliopsida</taxon>
        <taxon>Magnoliidae</taxon>
        <taxon>Laurales</taxon>
        <taxon>Lauraceae</taxon>
        <taxon>Persea</taxon>
    </lineage>
</organism>
<sequence>MGADVFWAIRGGSGGGWGAVYAWKIRLLRVPETVAVLHIFRNGSIRSSMQLLIKWQMVALGLEDDFYLAVLAHAGSNANEIFLIFMGLYLGPKASGLDSITRAFPELDVIENDFKEMSWVESILYLWASNEVSTIDHLKNRSYSEAFYKAKFDYVRDSVPESGLVGKGTQRDYDMDSLWRDDG</sequence>
<evidence type="ECO:0000313" key="2">
    <source>
        <dbReference type="Proteomes" id="UP001234297"/>
    </source>
</evidence>
<protein>
    <submittedName>
        <fullName evidence="1">Uncharacterized protein</fullName>
    </submittedName>
</protein>
<accession>A0ACC2LZ45</accession>
<keyword evidence="2" id="KW-1185">Reference proteome</keyword>
<proteinExistence type="predicted"/>
<reference evidence="1 2" key="1">
    <citation type="journal article" date="2022" name="Hortic Res">
        <title>A haplotype resolved chromosomal level avocado genome allows analysis of novel avocado genes.</title>
        <authorList>
            <person name="Nath O."/>
            <person name="Fletcher S.J."/>
            <person name="Hayward A."/>
            <person name="Shaw L.M."/>
            <person name="Masouleh A.K."/>
            <person name="Furtado A."/>
            <person name="Henry R.J."/>
            <person name="Mitter N."/>
        </authorList>
    </citation>
    <scope>NUCLEOTIDE SEQUENCE [LARGE SCALE GENOMIC DNA]</scope>
    <source>
        <strain evidence="2">cv. Hass</strain>
    </source>
</reference>